<sequence>MSTTASDPPGAERNTAKFWKWVRARLRKLVTRKTLLIALSIIVWADRFFRAMKRLFGDL</sequence>
<reference evidence="1 2" key="1">
    <citation type="submission" date="2016-03" db="EMBL/GenBank/DDBJ databases">
        <title>Microsymbionts genomes from the relict species Vavilovia formosa (Stev.) Fed.</title>
        <authorList>
            <person name="Kopat V."/>
            <person name="Chirak E."/>
            <person name="Kimeklis A."/>
            <person name="Andronov E."/>
        </authorList>
    </citation>
    <scope>NUCLEOTIDE SEQUENCE [LARGE SCALE GENOMIC DNA]</scope>
    <source>
        <strain evidence="1 2">Vaf07</strain>
    </source>
</reference>
<evidence type="ECO:0000313" key="2">
    <source>
        <dbReference type="Proteomes" id="UP000076574"/>
    </source>
</evidence>
<name>A0A163Y6G7_9BRAD</name>
<protein>
    <submittedName>
        <fullName evidence="1">Uncharacterized protein</fullName>
    </submittedName>
</protein>
<dbReference type="AlphaFoldDB" id="A0A163Y6G7"/>
<accession>A0A163Y6G7</accession>
<organism evidence="1 2">
    <name type="scientific">Tardiphaga robiniae</name>
    <dbReference type="NCBI Taxonomy" id="943830"/>
    <lineage>
        <taxon>Bacteria</taxon>
        <taxon>Pseudomonadati</taxon>
        <taxon>Pseudomonadota</taxon>
        <taxon>Alphaproteobacteria</taxon>
        <taxon>Hyphomicrobiales</taxon>
        <taxon>Nitrobacteraceae</taxon>
        <taxon>Tardiphaga</taxon>
    </lineage>
</organism>
<dbReference type="Proteomes" id="UP000076574">
    <property type="component" value="Unassembled WGS sequence"/>
</dbReference>
<gene>
    <name evidence="1" type="ORF">A4A58_12175</name>
</gene>
<dbReference type="EMBL" id="LVYV01000034">
    <property type="protein sequence ID" value="KZD21865.1"/>
    <property type="molecule type" value="Genomic_DNA"/>
</dbReference>
<proteinExistence type="predicted"/>
<comment type="caution">
    <text evidence="1">The sequence shown here is derived from an EMBL/GenBank/DDBJ whole genome shotgun (WGS) entry which is preliminary data.</text>
</comment>
<keyword evidence="2" id="KW-1185">Reference proteome</keyword>
<evidence type="ECO:0000313" key="1">
    <source>
        <dbReference type="EMBL" id="KZD21865.1"/>
    </source>
</evidence>
<dbReference type="RefSeq" id="WP_068735907.1">
    <property type="nucleotide sequence ID" value="NZ_LVYV01000034.1"/>
</dbReference>